<dbReference type="PROSITE" id="PS00183">
    <property type="entry name" value="UBC_1"/>
    <property type="match status" value="1"/>
</dbReference>
<feature type="compositionally biased region" description="Low complexity" evidence="4">
    <location>
        <begin position="189"/>
        <end position="202"/>
    </location>
</feature>
<dbReference type="SUPFAM" id="SSF54495">
    <property type="entry name" value="UBC-like"/>
    <property type="match status" value="1"/>
</dbReference>
<evidence type="ECO:0000313" key="6">
    <source>
        <dbReference type="EMBL" id="KAG0288676.1"/>
    </source>
</evidence>
<sequence>MTVVDKRILIRMRKELKDLEQTPPGVVCYPVNDNIVHLQAEIAGPEDSPYHGGSFKIDIHIPERYPFEPPRCQFLTRVYHPNIDEQGLICLDILKTQPKGTWLPSINITTMLISLQLLLAQPNPDDPLLVDVATEFKENRELFKYKAKEFTKNYAKGVQDAKDTASGSDGETRMVALKELESVIDELDSPSTESLSRSSSSSALHVPPTPVNTTAFPLKTGSSAPVSAPPERISLNRPTHKKLTLSRRPTASAAASAASAASAPFVAPRRKSSVDQGSVVGSPNDSLATREWTPDKVQQEESTPSLRVVKGESIPEPVYISQNKPSSQEASYPSLQDTIPTTNSPASQNTTPDTDVATAGAYDTEVIKAGKKRGAESIKSEELATDTKVKKKIKSEKKLRIQNKSLSRFPSPALESPTSTTGSNSSEPTPSDSAITLPGGAKVNRSTAPQSPTRSAAKTPPPGSQGLSRVKSPSSLASPLTTTALTTTALTKSAPKDSSVIEDMSPPQEVTTQEPELESPPSPGSSHTSEQLRPVSPYSINKGKSRAVDDFMMDVDPRETDRNELKGRTAHKRQDRMFSLRDGLSTTTITATTVGIEALTVAKKRNLLKKNRK</sequence>
<keyword evidence="2" id="KW-0833">Ubl conjugation pathway</keyword>
<feature type="compositionally biased region" description="Basic and acidic residues" evidence="4">
    <location>
        <begin position="365"/>
        <end position="388"/>
    </location>
</feature>
<dbReference type="InterPro" id="IPR016135">
    <property type="entry name" value="UBQ-conjugating_enzyme/RWD"/>
</dbReference>
<dbReference type="SMART" id="SM00212">
    <property type="entry name" value="UBCc"/>
    <property type="match status" value="1"/>
</dbReference>
<dbReference type="InterPro" id="IPR023313">
    <property type="entry name" value="UBQ-conjugating_AS"/>
</dbReference>
<dbReference type="PANTHER" id="PTHR24067">
    <property type="entry name" value="UBIQUITIN-CONJUGATING ENZYME E2"/>
    <property type="match status" value="1"/>
</dbReference>
<evidence type="ECO:0000256" key="2">
    <source>
        <dbReference type="ARBA" id="ARBA00022786"/>
    </source>
</evidence>
<comment type="caution">
    <text evidence="6">The sequence shown here is derived from an EMBL/GenBank/DDBJ whole genome shotgun (WGS) entry which is preliminary data.</text>
</comment>
<dbReference type="PROSITE" id="PS50127">
    <property type="entry name" value="UBC_2"/>
    <property type="match status" value="1"/>
</dbReference>
<feature type="region of interest" description="Disordered" evidence="4">
    <location>
        <begin position="186"/>
        <end position="574"/>
    </location>
</feature>
<name>A0ABQ7K127_9FUNG</name>
<dbReference type="InterPro" id="IPR000608">
    <property type="entry name" value="UBC"/>
</dbReference>
<dbReference type="EMBL" id="JAAAIM010000394">
    <property type="protein sequence ID" value="KAG0288676.1"/>
    <property type="molecule type" value="Genomic_DNA"/>
</dbReference>
<feature type="compositionally biased region" description="Basic and acidic residues" evidence="4">
    <location>
        <begin position="555"/>
        <end position="567"/>
    </location>
</feature>
<accession>A0ABQ7K127</accession>
<keyword evidence="1" id="KW-0808">Transferase</keyword>
<feature type="active site" description="Glycyl thioester intermediate" evidence="3">
    <location>
        <position position="90"/>
    </location>
</feature>
<protein>
    <submittedName>
        <fullName evidence="6">Ubiquitin-conjugating enzyme E2 T</fullName>
    </submittedName>
</protein>
<dbReference type="InterPro" id="IPR050113">
    <property type="entry name" value="Ub_conjugating_enzyme"/>
</dbReference>
<feature type="compositionally biased region" description="Low complexity" evidence="4">
    <location>
        <begin position="251"/>
        <end position="263"/>
    </location>
</feature>
<feature type="compositionally biased region" description="Polar residues" evidence="4">
    <location>
        <begin position="444"/>
        <end position="456"/>
    </location>
</feature>
<proteinExistence type="predicted"/>
<feature type="compositionally biased region" description="Polar residues" evidence="4">
    <location>
        <begin position="320"/>
        <end position="353"/>
    </location>
</feature>
<feature type="compositionally biased region" description="Polar residues" evidence="4">
    <location>
        <begin position="211"/>
        <end position="225"/>
    </location>
</feature>
<evidence type="ECO:0000256" key="1">
    <source>
        <dbReference type="ARBA" id="ARBA00022679"/>
    </source>
</evidence>
<evidence type="ECO:0000256" key="4">
    <source>
        <dbReference type="SAM" id="MobiDB-lite"/>
    </source>
</evidence>
<feature type="compositionally biased region" description="Polar residues" evidence="4">
    <location>
        <begin position="274"/>
        <end position="287"/>
    </location>
</feature>
<dbReference type="Pfam" id="PF00179">
    <property type="entry name" value="UQ_con"/>
    <property type="match status" value="1"/>
</dbReference>
<feature type="compositionally biased region" description="Basic residues" evidence="4">
    <location>
        <begin position="389"/>
        <end position="401"/>
    </location>
</feature>
<dbReference type="Proteomes" id="UP001194696">
    <property type="component" value="Unassembled WGS sequence"/>
</dbReference>
<evidence type="ECO:0000256" key="3">
    <source>
        <dbReference type="PROSITE-ProRule" id="PRU10133"/>
    </source>
</evidence>
<evidence type="ECO:0000313" key="7">
    <source>
        <dbReference type="Proteomes" id="UP001194696"/>
    </source>
</evidence>
<dbReference type="Gene3D" id="3.10.110.10">
    <property type="entry name" value="Ubiquitin Conjugating Enzyme"/>
    <property type="match status" value="1"/>
</dbReference>
<reference evidence="6 7" key="1">
    <citation type="journal article" date="2020" name="Fungal Divers.">
        <title>Resolving the Mortierellaceae phylogeny through synthesis of multi-gene phylogenetics and phylogenomics.</title>
        <authorList>
            <person name="Vandepol N."/>
            <person name="Liber J."/>
            <person name="Desiro A."/>
            <person name="Na H."/>
            <person name="Kennedy M."/>
            <person name="Barry K."/>
            <person name="Grigoriev I.V."/>
            <person name="Miller A.N."/>
            <person name="O'Donnell K."/>
            <person name="Stajich J.E."/>
            <person name="Bonito G."/>
        </authorList>
    </citation>
    <scope>NUCLEOTIDE SEQUENCE [LARGE SCALE GENOMIC DNA]</scope>
    <source>
        <strain evidence="6 7">AD045</strain>
    </source>
</reference>
<feature type="compositionally biased region" description="Polar residues" evidence="4">
    <location>
        <begin position="416"/>
        <end position="434"/>
    </location>
</feature>
<evidence type="ECO:0000259" key="5">
    <source>
        <dbReference type="PROSITE" id="PS50127"/>
    </source>
</evidence>
<organism evidence="6 7">
    <name type="scientific">Linnemannia gamsii</name>
    <dbReference type="NCBI Taxonomy" id="64522"/>
    <lineage>
        <taxon>Eukaryota</taxon>
        <taxon>Fungi</taxon>
        <taxon>Fungi incertae sedis</taxon>
        <taxon>Mucoromycota</taxon>
        <taxon>Mortierellomycotina</taxon>
        <taxon>Mortierellomycetes</taxon>
        <taxon>Mortierellales</taxon>
        <taxon>Mortierellaceae</taxon>
        <taxon>Linnemannia</taxon>
    </lineage>
</organism>
<gene>
    <name evidence="6" type="primary">UBE2T</name>
    <name evidence="6" type="ORF">BGZ96_007569</name>
</gene>
<feature type="domain" description="UBC core" evidence="5">
    <location>
        <begin position="7"/>
        <end position="156"/>
    </location>
</feature>
<feature type="compositionally biased region" description="Low complexity" evidence="4">
    <location>
        <begin position="471"/>
        <end position="493"/>
    </location>
</feature>
<dbReference type="CDD" id="cd23805">
    <property type="entry name" value="UBCc_UBE2T"/>
    <property type="match status" value="1"/>
</dbReference>
<keyword evidence="7" id="KW-1185">Reference proteome</keyword>